<organism evidence="4 5">
    <name type="scientific">Fulvivirga imtechensis AK7</name>
    <dbReference type="NCBI Taxonomy" id="1237149"/>
    <lineage>
        <taxon>Bacteria</taxon>
        <taxon>Pseudomonadati</taxon>
        <taxon>Bacteroidota</taxon>
        <taxon>Cytophagia</taxon>
        <taxon>Cytophagales</taxon>
        <taxon>Fulvivirgaceae</taxon>
        <taxon>Fulvivirga</taxon>
    </lineage>
</organism>
<dbReference type="EMBL" id="AMZN01000002">
    <property type="protein sequence ID" value="ELR73763.1"/>
    <property type="molecule type" value="Genomic_DNA"/>
</dbReference>
<keyword evidence="5" id="KW-1185">Reference proteome</keyword>
<evidence type="ECO:0000259" key="3">
    <source>
        <dbReference type="PROSITE" id="PS01031"/>
    </source>
</evidence>
<dbReference type="Pfam" id="PF00011">
    <property type="entry name" value="HSP20"/>
    <property type="match status" value="1"/>
</dbReference>
<dbReference type="STRING" id="1237149.C900_01373"/>
<gene>
    <name evidence="4" type="ORF">C900_01373</name>
</gene>
<protein>
    <recommendedName>
        <fullName evidence="3">SHSP domain-containing protein</fullName>
    </recommendedName>
</protein>
<evidence type="ECO:0000256" key="1">
    <source>
        <dbReference type="PROSITE-ProRule" id="PRU00285"/>
    </source>
</evidence>
<dbReference type="CDD" id="cd00298">
    <property type="entry name" value="ACD_sHsps_p23-like"/>
    <property type="match status" value="1"/>
</dbReference>
<comment type="caution">
    <text evidence="4">The sequence shown here is derived from an EMBL/GenBank/DDBJ whole genome shotgun (WGS) entry which is preliminary data.</text>
</comment>
<dbReference type="OrthoDB" id="954426at2"/>
<dbReference type="Proteomes" id="UP000011135">
    <property type="component" value="Unassembled WGS sequence"/>
</dbReference>
<evidence type="ECO:0000256" key="2">
    <source>
        <dbReference type="RuleBase" id="RU003616"/>
    </source>
</evidence>
<sequence>MKYDHDIKWVRQVLKTADIMNTLNGGTSQPRTKLRKTNNSYVLNVQIPGVDADTLKVDIIDKSLFVYHNLMFGERSDAVVMVPHVVATYPLSPDIDFRSITATYEDKTLRVVMPFNELRSGFYRGINIQK</sequence>
<dbReference type="SUPFAM" id="SSF49764">
    <property type="entry name" value="HSP20-like chaperones"/>
    <property type="match status" value="1"/>
</dbReference>
<dbReference type="PROSITE" id="PS01031">
    <property type="entry name" value="SHSP"/>
    <property type="match status" value="1"/>
</dbReference>
<dbReference type="RefSeq" id="WP_009577573.1">
    <property type="nucleotide sequence ID" value="NZ_AMZN01000002.1"/>
</dbReference>
<feature type="domain" description="SHSP" evidence="3">
    <location>
        <begin position="22"/>
        <end position="130"/>
    </location>
</feature>
<dbReference type="InterPro" id="IPR008978">
    <property type="entry name" value="HSP20-like_chaperone"/>
</dbReference>
<dbReference type="Gene3D" id="2.60.40.790">
    <property type="match status" value="1"/>
</dbReference>
<accession>L8K054</accession>
<dbReference type="InterPro" id="IPR002068">
    <property type="entry name" value="A-crystallin/Hsp20_dom"/>
</dbReference>
<dbReference type="AlphaFoldDB" id="L8K054"/>
<proteinExistence type="inferred from homology"/>
<evidence type="ECO:0000313" key="4">
    <source>
        <dbReference type="EMBL" id="ELR73763.1"/>
    </source>
</evidence>
<name>L8K054_9BACT</name>
<dbReference type="eggNOG" id="COG0071">
    <property type="taxonomic scope" value="Bacteria"/>
</dbReference>
<evidence type="ECO:0000313" key="5">
    <source>
        <dbReference type="Proteomes" id="UP000011135"/>
    </source>
</evidence>
<comment type="similarity">
    <text evidence="1 2">Belongs to the small heat shock protein (HSP20) family.</text>
</comment>
<reference evidence="4 5" key="1">
    <citation type="submission" date="2012-12" db="EMBL/GenBank/DDBJ databases">
        <title>Genome assembly of Fulvivirga imtechensis AK7.</title>
        <authorList>
            <person name="Nupur N."/>
            <person name="Khatri I."/>
            <person name="Kumar R."/>
            <person name="Subramanian S."/>
            <person name="Pinnaka A."/>
        </authorList>
    </citation>
    <scope>NUCLEOTIDE SEQUENCE [LARGE SCALE GENOMIC DNA]</scope>
    <source>
        <strain evidence="4 5">AK7</strain>
    </source>
</reference>